<reference evidence="1" key="2">
    <citation type="journal article" date="2015" name="Fish Shellfish Immunol.">
        <title>Early steps in the European eel (Anguilla anguilla)-Vibrio vulnificus interaction in the gills: Role of the RtxA13 toxin.</title>
        <authorList>
            <person name="Callol A."/>
            <person name="Pajuelo D."/>
            <person name="Ebbesson L."/>
            <person name="Teles M."/>
            <person name="MacKenzie S."/>
            <person name="Amaro C."/>
        </authorList>
    </citation>
    <scope>NUCLEOTIDE SEQUENCE</scope>
</reference>
<reference evidence="1" key="1">
    <citation type="submission" date="2014-11" db="EMBL/GenBank/DDBJ databases">
        <authorList>
            <person name="Amaro Gonzalez C."/>
        </authorList>
    </citation>
    <scope>NUCLEOTIDE SEQUENCE</scope>
</reference>
<accession>A0A0E9Q9L1</accession>
<sequence>MFGCISIFYSLHFSYSQKEQVVLQYVKPAIPRSVEIRCTVFK</sequence>
<name>A0A0E9Q9L1_ANGAN</name>
<organism evidence="1">
    <name type="scientific">Anguilla anguilla</name>
    <name type="common">European freshwater eel</name>
    <name type="synonym">Muraena anguilla</name>
    <dbReference type="NCBI Taxonomy" id="7936"/>
    <lineage>
        <taxon>Eukaryota</taxon>
        <taxon>Metazoa</taxon>
        <taxon>Chordata</taxon>
        <taxon>Craniata</taxon>
        <taxon>Vertebrata</taxon>
        <taxon>Euteleostomi</taxon>
        <taxon>Actinopterygii</taxon>
        <taxon>Neopterygii</taxon>
        <taxon>Teleostei</taxon>
        <taxon>Anguilliformes</taxon>
        <taxon>Anguillidae</taxon>
        <taxon>Anguilla</taxon>
    </lineage>
</organism>
<proteinExistence type="predicted"/>
<protein>
    <submittedName>
        <fullName evidence="1">Uncharacterized protein</fullName>
    </submittedName>
</protein>
<dbReference type="AlphaFoldDB" id="A0A0E9Q9L1"/>
<evidence type="ECO:0000313" key="1">
    <source>
        <dbReference type="EMBL" id="JAH13429.1"/>
    </source>
</evidence>
<dbReference type="EMBL" id="GBXM01095148">
    <property type="protein sequence ID" value="JAH13429.1"/>
    <property type="molecule type" value="Transcribed_RNA"/>
</dbReference>